<dbReference type="RefSeq" id="WP_054734248.1">
    <property type="nucleotide sequence ID" value="NZ_AYZM01000131.1"/>
</dbReference>
<evidence type="ECO:0000313" key="1">
    <source>
        <dbReference type="EMBL" id="KRN20682.1"/>
    </source>
</evidence>
<comment type="caution">
    <text evidence="1">The sequence shown here is derived from an EMBL/GenBank/DDBJ whole genome shotgun (WGS) entry which is preliminary data.</text>
</comment>
<sequence>MASNSDSIYNVLTYVNRHPDRVIFNPRDYANTVTIGIPDTVPVANQELYFPSNRLSVNLMTDAFVGEYSDLLDHFYELTKQSKPDYRHVWITTGHIRQQQLWLLDLSFE</sequence>
<dbReference type="Proteomes" id="UP000051442">
    <property type="component" value="Unassembled WGS sequence"/>
</dbReference>
<proteinExistence type="predicted"/>
<keyword evidence="2" id="KW-1185">Reference proteome</keyword>
<protein>
    <submittedName>
        <fullName evidence="1">Uncharacterized protein</fullName>
    </submittedName>
</protein>
<evidence type="ECO:0000313" key="2">
    <source>
        <dbReference type="Proteomes" id="UP000051442"/>
    </source>
</evidence>
<dbReference type="EMBL" id="AYZM01000131">
    <property type="protein sequence ID" value="KRN20682.1"/>
    <property type="molecule type" value="Genomic_DNA"/>
</dbReference>
<accession>A0A0R2F618</accession>
<gene>
    <name evidence="1" type="ORF">FD14_GL001475</name>
</gene>
<reference evidence="1 2" key="1">
    <citation type="journal article" date="2015" name="Genome Announc.">
        <title>Expanding the biotechnology potential of lactobacilli through comparative genomics of 213 strains and associated genera.</title>
        <authorList>
            <person name="Sun Z."/>
            <person name="Harris H.M."/>
            <person name="McCann A."/>
            <person name="Guo C."/>
            <person name="Argimon S."/>
            <person name="Zhang W."/>
            <person name="Yang X."/>
            <person name="Jeffery I.B."/>
            <person name="Cooney J.C."/>
            <person name="Kagawa T.F."/>
            <person name="Liu W."/>
            <person name="Song Y."/>
            <person name="Salvetti E."/>
            <person name="Wrobel A."/>
            <person name="Rasinkangas P."/>
            <person name="Parkhill J."/>
            <person name="Rea M.C."/>
            <person name="O'Sullivan O."/>
            <person name="Ritari J."/>
            <person name="Douillard F.P."/>
            <person name="Paul Ross R."/>
            <person name="Yang R."/>
            <person name="Briner A.E."/>
            <person name="Felis G.E."/>
            <person name="de Vos W.M."/>
            <person name="Barrangou R."/>
            <person name="Klaenhammer T.R."/>
            <person name="Caufield P.W."/>
            <person name="Cui Y."/>
            <person name="Zhang H."/>
            <person name="O'Toole P.W."/>
        </authorList>
    </citation>
    <scope>NUCLEOTIDE SEQUENCE [LARGE SCALE GENOMIC DNA]</scope>
    <source>
        <strain evidence="1 2">DSM 23365</strain>
    </source>
</reference>
<name>A0A0R2F618_9LACO</name>
<dbReference type="STRING" id="1423804.FD14_GL001475"/>
<dbReference type="OrthoDB" id="2248079at2"/>
<organism evidence="1 2">
    <name type="scientific">Secundilactobacillus similis DSM 23365 = JCM 2765</name>
    <dbReference type="NCBI Taxonomy" id="1423804"/>
    <lineage>
        <taxon>Bacteria</taxon>
        <taxon>Bacillati</taxon>
        <taxon>Bacillota</taxon>
        <taxon>Bacilli</taxon>
        <taxon>Lactobacillales</taxon>
        <taxon>Lactobacillaceae</taxon>
        <taxon>Secundilactobacillus</taxon>
    </lineage>
</organism>
<dbReference type="PATRIC" id="fig|1423804.4.peg.1598"/>
<dbReference type="AlphaFoldDB" id="A0A0R2F618"/>